<evidence type="ECO:0000313" key="8">
    <source>
        <dbReference type="Proteomes" id="UP000317039"/>
    </source>
</evidence>
<feature type="transmembrane region" description="Helical" evidence="6">
    <location>
        <begin position="118"/>
        <end position="138"/>
    </location>
</feature>
<gene>
    <name evidence="7" type="ORF">FOH10_30180</name>
</gene>
<sequence>MTRPPYGQGPISPGGRPVPPPPGRRPGAPGPRPEPGYPQRPGPGYPQRQGFPPPPGYQPHPGPGGPQASPYGIPLSPPLPPVGYTPHQRPPTQPPAPRGPTPYGPTARPTPPPRRRRWGTVLLIVVVVVTGVLLRTALSAGVDKLGAGDSVDTGYGPDIGALGVAETAGNPLLTDTDATLVPADCDYAPWSTQVEQARAFFDSAATCLESGWRAVFAEVGLSFEAPKVTVTASTTGITTLCTGNSSNFAAFYCSADKTIYMPISQLQTDVFKNNWVVYLSVFAHEYGHHVQAQSGILGKVHAQRREAGVRSDTGLELSRRTELQANCFDGMYLSSSRDGGALTAAQIGVARNDAYHRGDAPGDMRDHGTTQNGGAWFELGLDENRTFACNTFTAPASAVN</sequence>
<evidence type="ECO:0000256" key="5">
    <source>
        <dbReference type="SAM" id="MobiDB-lite"/>
    </source>
</evidence>
<dbReference type="PRINTS" id="PR01217">
    <property type="entry name" value="PRICHEXTENSN"/>
</dbReference>
<feature type="region of interest" description="Disordered" evidence="5">
    <location>
        <begin position="1"/>
        <end position="115"/>
    </location>
</feature>
<name>A0A516NTZ6_9NOCA</name>
<dbReference type="InterPro" id="IPR007343">
    <property type="entry name" value="Uncharacterised_pept_Zn_put"/>
</dbReference>
<dbReference type="GO" id="GO:0016020">
    <property type="term" value="C:membrane"/>
    <property type="evidence" value="ECO:0007669"/>
    <property type="project" value="UniProtKB-SubCell"/>
</dbReference>
<evidence type="ECO:0008006" key="9">
    <source>
        <dbReference type="Google" id="ProtNLM"/>
    </source>
</evidence>
<dbReference type="EMBL" id="CP041695">
    <property type="protein sequence ID" value="QDP82368.1"/>
    <property type="molecule type" value="Genomic_DNA"/>
</dbReference>
<dbReference type="Pfam" id="PF04228">
    <property type="entry name" value="Zn_peptidase"/>
    <property type="match status" value="1"/>
</dbReference>
<evidence type="ECO:0000256" key="2">
    <source>
        <dbReference type="ARBA" id="ARBA00022692"/>
    </source>
</evidence>
<accession>A0A516NTZ6</accession>
<feature type="compositionally biased region" description="Pro residues" evidence="5">
    <location>
        <begin position="51"/>
        <end position="64"/>
    </location>
</feature>
<keyword evidence="2 6" id="KW-0812">Transmembrane</keyword>
<organism evidence="7 8">
    <name type="scientific">Nocardia otitidiscaviarum</name>
    <dbReference type="NCBI Taxonomy" id="1823"/>
    <lineage>
        <taxon>Bacteria</taxon>
        <taxon>Bacillati</taxon>
        <taxon>Actinomycetota</taxon>
        <taxon>Actinomycetes</taxon>
        <taxon>Mycobacteriales</taxon>
        <taxon>Nocardiaceae</taxon>
        <taxon>Nocardia</taxon>
    </lineage>
</organism>
<evidence type="ECO:0000256" key="4">
    <source>
        <dbReference type="ARBA" id="ARBA00023136"/>
    </source>
</evidence>
<reference evidence="7 8" key="1">
    <citation type="submission" date="2019-07" db="EMBL/GenBank/DDBJ databases">
        <title>Complete Genome Sequence and Methylome Analysis of Nocardia otitidis-caviarum NEB252.</title>
        <authorList>
            <person name="Fomenkov A."/>
            <person name="Anton B.P."/>
            <person name="Vincze T."/>
            <person name="Roberts R.J."/>
        </authorList>
    </citation>
    <scope>NUCLEOTIDE SEQUENCE [LARGE SCALE GENOMIC DNA]</scope>
    <source>
        <strain evidence="7 8">NEB252</strain>
    </source>
</reference>
<keyword evidence="4 6" id="KW-0472">Membrane</keyword>
<evidence type="ECO:0000256" key="1">
    <source>
        <dbReference type="ARBA" id="ARBA00004167"/>
    </source>
</evidence>
<evidence type="ECO:0000313" key="7">
    <source>
        <dbReference type="EMBL" id="QDP82368.1"/>
    </source>
</evidence>
<dbReference type="Proteomes" id="UP000317039">
    <property type="component" value="Chromosome"/>
</dbReference>
<evidence type="ECO:0000256" key="6">
    <source>
        <dbReference type="SAM" id="Phobius"/>
    </source>
</evidence>
<feature type="compositionally biased region" description="Pro residues" evidence="5">
    <location>
        <begin position="16"/>
        <end position="44"/>
    </location>
</feature>
<proteinExistence type="predicted"/>
<comment type="subcellular location">
    <subcellularLocation>
        <location evidence="1">Membrane</location>
        <topology evidence="1">Single-pass membrane protein</topology>
    </subcellularLocation>
</comment>
<feature type="compositionally biased region" description="Pro residues" evidence="5">
    <location>
        <begin position="75"/>
        <end position="112"/>
    </location>
</feature>
<keyword evidence="3 6" id="KW-1133">Transmembrane helix</keyword>
<dbReference type="AlphaFoldDB" id="A0A516NTZ6"/>
<protein>
    <recommendedName>
        <fullName evidence="9">Metalloprotease</fullName>
    </recommendedName>
</protein>
<evidence type="ECO:0000256" key="3">
    <source>
        <dbReference type="ARBA" id="ARBA00022989"/>
    </source>
</evidence>
<dbReference type="PANTHER" id="PTHR30168:SF0">
    <property type="entry name" value="INNER MEMBRANE PROTEIN"/>
    <property type="match status" value="1"/>
</dbReference>
<dbReference type="KEGG" id="nod:FOH10_30180"/>
<dbReference type="PANTHER" id="PTHR30168">
    <property type="entry name" value="PUTATIVE MEMBRANE PROTEIN YPFJ"/>
    <property type="match status" value="1"/>
</dbReference>